<organism evidence="2 3">
    <name type="scientific">Actinokineospora globicatena</name>
    <dbReference type="NCBI Taxonomy" id="103729"/>
    <lineage>
        <taxon>Bacteria</taxon>
        <taxon>Bacillati</taxon>
        <taxon>Actinomycetota</taxon>
        <taxon>Actinomycetes</taxon>
        <taxon>Pseudonocardiales</taxon>
        <taxon>Pseudonocardiaceae</taxon>
        <taxon>Actinokineospora</taxon>
    </lineage>
</organism>
<name>A0A9W6QF96_9PSEU</name>
<reference evidence="2" key="1">
    <citation type="submission" date="2023-02" db="EMBL/GenBank/DDBJ databases">
        <title>Actinokineospora globicatena NBRC 15670.</title>
        <authorList>
            <person name="Ichikawa N."/>
            <person name="Sato H."/>
            <person name="Tonouchi N."/>
        </authorList>
    </citation>
    <scope>NUCLEOTIDE SEQUENCE</scope>
    <source>
        <strain evidence="2">NBRC 15670</strain>
    </source>
</reference>
<dbReference type="AlphaFoldDB" id="A0A9W6QF96"/>
<keyword evidence="3" id="KW-1185">Reference proteome</keyword>
<dbReference type="Pfam" id="PF01636">
    <property type="entry name" value="APH"/>
    <property type="match status" value="1"/>
</dbReference>
<protein>
    <recommendedName>
        <fullName evidence="1">Aminoglycoside phosphotransferase domain-containing protein</fullName>
    </recommendedName>
</protein>
<dbReference type="SUPFAM" id="SSF56112">
    <property type="entry name" value="Protein kinase-like (PK-like)"/>
    <property type="match status" value="1"/>
</dbReference>
<dbReference type="Gene3D" id="3.90.1200.10">
    <property type="match status" value="1"/>
</dbReference>
<feature type="domain" description="Aminoglycoside phosphotransferase" evidence="1">
    <location>
        <begin position="102"/>
        <end position="159"/>
    </location>
</feature>
<comment type="caution">
    <text evidence="2">The sequence shown here is derived from an EMBL/GenBank/DDBJ whole genome shotgun (WGS) entry which is preliminary data.</text>
</comment>
<dbReference type="EMBL" id="BSSD01000001">
    <property type="protein sequence ID" value="GLW89378.1"/>
    <property type="molecule type" value="Genomic_DNA"/>
</dbReference>
<evidence type="ECO:0000259" key="1">
    <source>
        <dbReference type="Pfam" id="PF01636"/>
    </source>
</evidence>
<evidence type="ECO:0000313" key="2">
    <source>
        <dbReference type="EMBL" id="GLW89378.1"/>
    </source>
</evidence>
<dbReference type="InterPro" id="IPR011009">
    <property type="entry name" value="Kinase-like_dom_sf"/>
</dbReference>
<sequence length="238" mass="26001">MSMCGVEERLLGGNNAEEVVRVGDEVRRSRGPGFAGDVLRYLESVGFGYAPRYLGVDDRGRDVLSYIPGRTTDHPAQRAEGAYAHAGKMLRELHDTTAGHPLAGGHECVVHGDAGPFNTIFQEGLPVAFIDWAGCHPGAALDDLGYMAWTWCIQTLGNVPIEDQAAHLRELRDAYGNVSPKSLLDAMVEQQTRIVELETANLTNPALSPTRLAHARRAIAWAESDRALVHEHRAMLLK</sequence>
<dbReference type="Proteomes" id="UP001165042">
    <property type="component" value="Unassembled WGS sequence"/>
</dbReference>
<evidence type="ECO:0000313" key="3">
    <source>
        <dbReference type="Proteomes" id="UP001165042"/>
    </source>
</evidence>
<dbReference type="InterPro" id="IPR002575">
    <property type="entry name" value="Aminoglycoside_PTrfase"/>
</dbReference>
<accession>A0A9W6QF96</accession>
<gene>
    <name evidence="2" type="ORF">Aglo03_01940</name>
</gene>
<proteinExistence type="predicted"/>